<dbReference type="InterPro" id="IPR012337">
    <property type="entry name" value="RNaseH-like_sf"/>
</dbReference>
<dbReference type="EMBL" id="AP014633">
    <property type="protein sequence ID" value="BAP56492.1"/>
    <property type="molecule type" value="Genomic_DNA"/>
</dbReference>
<name>A0A090AL50_9GAMM</name>
<proteinExistence type="predicted"/>
<dbReference type="AlphaFoldDB" id="A0A090AL50"/>
<dbReference type="Proteomes" id="UP000031623">
    <property type="component" value="Chromosome"/>
</dbReference>
<dbReference type="KEGG" id="tig:THII_2195"/>
<sequence>MVVRKTNLKTQKVAQVILFSTDLELAWDKLIEYYRVRFQIEFNFRDAKQHWGLEDFMNIRPTPVYNAANLSMLMVNLSQVLRQQAPFSAMSVLDLKAWFQADKYVREVLKQLPQSVELRFINRIIADTAQFSQINRPVEVE</sequence>
<keyword evidence="2" id="KW-1185">Reference proteome</keyword>
<dbReference type="SUPFAM" id="SSF53098">
    <property type="entry name" value="Ribonuclease H-like"/>
    <property type="match status" value="1"/>
</dbReference>
<evidence type="ECO:0000313" key="2">
    <source>
        <dbReference type="Proteomes" id="UP000031623"/>
    </source>
</evidence>
<dbReference type="HOGENOM" id="CLU_1775523_0_0_6"/>
<evidence type="ECO:0000313" key="1">
    <source>
        <dbReference type="EMBL" id="BAP56492.1"/>
    </source>
</evidence>
<accession>A0A090AL50</accession>
<dbReference type="STRING" id="40754.THII_2195"/>
<gene>
    <name evidence="1" type="ORF">THII_2195</name>
</gene>
<protein>
    <submittedName>
        <fullName evidence="1">Transposase, IS4 family</fullName>
    </submittedName>
</protein>
<reference evidence="1 2" key="1">
    <citation type="journal article" date="2014" name="ISME J.">
        <title>Ecophysiology of Thioploca ingrica as revealed by the complete genome sequence supplemented with proteomic evidence.</title>
        <authorList>
            <person name="Kojima H."/>
            <person name="Ogura Y."/>
            <person name="Yamamoto N."/>
            <person name="Togashi T."/>
            <person name="Mori H."/>
            <person name="Watanabe T."/>
            <person name="Nemoto F."/>
            <person name="Kurokawa K."/>
            <person name="Hayashi T."/>
            <person name="Fukui M."/>
        </authorList>
    </citation>
    <scope>NUCLEOTIDE SEQUENCE [LARGE SCALE GENOMIC DNA]</scope>
</reference>
<organism evidence="1 2">
    <name type="scientific">Thioploca ingrica</name>
    <dbReference type="NCBI Taxonomy" id="40754"/>
    <lineage>
        <taxon>Bacteria</taxon>
        <taxon>Pseudomonadati</taxon>
        <taxon>Pseudomonadota</taxon>
        <taxon>Gammaproteobacteria</taxon>
        <taxon>Thiotrichales</taxon>
        <taxon>Thiotrichaceae</taxon>
        <taxon>Thioploca</taxon>
    </lineage>
</organism>